<evidence type="ECO:0000313" key="11">
    <source>
        <dbReference type="EMBL" id="PZF79618.1"/>
    </source>
</evidence>
<dbReference type="InterPro" id="IPR050297">
    <property type="entry name" value="LipidA_mod_glycosyltrf_83"/>
</dbReference>
<evidence type="ECO:0000256" key="5">
    <source>
        <dbReference type="ARBA" id="ARBA00022692"/>
    </source>
</evidence>
<dbReference type="GO" id="GO:0009103">
    <property type="term" value="P:lipopolysaccharide biosynthetic process"/>
    <property type="evidence" value="ECO:0007669"/>
    <property type="project" value="UniProtKB-ARBA"/>
</dbReference>
<dbReference type="Pfam" id="PF02366">
    <property type="entry name" value="PMT"/>
    <property type="match status" value="1"/>
</dbReference>
<feature type="compositionally biased region" description="Basic and acidic residues" evidence="8">
    <location>
        <begin position="132"/>
        <end position="147"/>
    </location>
</feature>
<dbReference type="EMBL" id="POTW01000126">
    <property type="protein sequence ID" value="PZF79618.1"/>
    <property type="molecule type" value="Genomic_DNA"/>
</dbReference>
<sequence>MNWLRSGRLDGAGDETEGIGTPHRYGTPPQGSPVLRLHGTRRPPGSPTLAAMRRAVPAVVWLIAAVHLAVALAQTAVFPNARSPDERQQVDLVLQVAAGEAWPWPDPGTAFITAGTDAGYFVPLDRLPGRQHLAERDDVPPRGERPSYTDSGGDTSLGEPAYNQLIQHPPLYYLLGAAVVSLVPDWEDQPLDAVWMALRWGNALLTAVLPILLFLTARRLRLPAPLPVVAAATPLLVPELTHIESSVNNDTLLIVLFAAATYLVARVLTGDLGWRTGALLGGVTSLALLTKGFALLLPAWIVLAYAVAAVRPRRHGDGLRDALRGVLVAGAACVPGALWWLRNRVEYGTLQPHGTHAEPPDLTPVYGWSDGGWDWLSRFAERMVTLFFVNDHDSSRSLDASWWLARIALVVLLAGIVAALVHRGLPRASALVLLFPIPALAGIVARGSWEQFAAFGDTAAAQQGRYLFPGVVGLMVVAVAGLTALPVAWRRWALPGLFVLAVAIHTAFWHDVWTLYWLPSDGWGGIGGAVEAMAFWYPFPPALLGVVLVGGLVAAGFLVRWTVRAAAAPGPVAVAAPGPVPPAERLPEVVG</sequence>
<feature type="transmembrane region" description="Helical" evidence="9">
    <location>
        <begin position="400"/>
        <end position="421"/>
    </location>
</feature>
<evidence type="ECO:0000256" key="7">
    <source>
        <dbReference type="ARBA" id="ARBA00023136"/>
    </source>
</evidence>
<feature type="transmembrane region" description="Helical" evidence="9">
    <location>
        <begin position="428"/>
        <end position="446"/>
    </location>
</feature>
<dbReference type="InterPro" id="IPR003342">
    <property type="entry name" value="ArnT-like_N"/>
</dbReference>
<keyword evidence="6 9" id="KW-1133">Transmembrane helix</keyword>
<dbReference type="PANTHER" id="PTHR33908:SF11">
    <property type="entry name" value="MEMBRANE PROTEIN"/>
    <property type="match status" value="1"/>
</dbReference>
<keyword evidence="12" id="KW-1185">Reference proteome</keyword>
<feature type="transmembrane region" description="Helical" evidence="9">
    <location>
        <begin position="322"/>
        <end position="341"/>
    </location>
</feature>
<dbReference type="GO" id="GO:0016763">
    <property type="term" value="F:pentosyltransferase activity"/>
    <property type="evidence" value="ECO:0007669"/>
    <property type="project" value="TreeGrafter"/>
</dbReference>
<feature type="transmembrane region" description="Helical" evidence="9">
    <location>
        <begin position="497"/>
        <end position="518"/>
    </location>
</feature>
<evidence type="ECO:0000256" key="1">
    <source>
        <dbReference type="ARBA" id="ARBA00004651"/>
    </source>
</evidence>
<evidence type="ECO:0000256" key="4">
    <source>
        <dbReference type="ARBA" id="ARBA00022679"/>
    </source>
</evidence>
<dbReference type="GO" id="GO:0006493">
    <property type="term" value="P:protein O-linked glycosylation"/>
    <property type="evidence" value="ECO:0007669"/>
    <property type="project" value="InterPro"/>
</dbReference>
<evidence type="ECO:0000259" key="10">
    <source>
        <dbReference type="Pfam" id="PF02366"/>
    </source>
</evidence>
<reference evidence="11 12" key="1">
    <citation type="submission" date="2018-01" db="EMBL/GenBank/DDBJ databases">
        <title>Draft genome sequence of Jiangella sp. GTF31.</title>
        <authorList>
            <person name="Sahin N."/>
            <person name="Ay H."/>
            <person name="Saygin H."/>
        </authorList>
    </citation>
    <scope>NUCLEOTIDE SEQUENCE [LARGE SCALE GENOMIC DNA]</scope>
    <source>
        <strain evidence="11 12">GTF31</strain>
    </source>
</reference>
<evidence type="ECO:0000256" key="6">
    <source>
        <dbReference type="ARBA" id="ARBA00022989"/>
    </source>
</evidence>
<feature type="region of interest" description="Disordered" evidence="8">
    <location>
        <begin position="1"/>
        <end position="36"/>
    </location>
</feature>
<evidence type="ECO:0000256" key="8">
    <source>
        <dbReference type="SAM" id="MobiDB-lite"/>
    </source>
</evidence>
<evidence type="ECO:0000313" key="12">
    <source>
        <dbReference type="Proteomes" id="UP000248764"/>
    </source>
</evidence>
<dbReference type="AlphaFoldDB" id="A0A2W2BH40"/>
<gene>
    <name evidence="11" type="ORF">C1I92_30200</name>
</gene>
<proteinExistence type="predicted"/>
<comment type="subcellular location">
    <subcellularLocation>
        <location evidence="1">Cell membrane</location>
        <topology evidence="1">Multi-pass membrane protein</topology>
    </subcellularLocation>
</comment>
<dbReference type="GO" id="GO:0005886">
    <property type="term" value="C:plasma membrane"/>
    <property type="evidence" value="ECO:0007669"/>
    <property type="project" value="UniProtKB-SubCell"/>
</dbReference>
<dbReference type="Proteomes" id="UP000248764">
    <property type="component" value="Unassembled WGS sequence"/>
</dbReference>
<dbReference type="GO" id="GO:0000030">
    <property type="term" value="F:mannosyltransferase activity"/>
    <property type="evidence" value="ECO:0007669"/>
    <property type="project" value="InterPro"/>
</dbReference>
<feature type="transmembrane region" description="Helical" evidence="9">
    <location>
        <begin position="58"/>
        <end position="78"/>
    </location>
</feature>
<keyword evidence="7 9" id="KW-0472">Membrane</keyword>
<feature type="region of interest" description="Disordered" evidence="8">
    <location>
        <begin position="132"/>
        <end position="156"/>
    </location>
</feature>
<organism evidence="11 12">
    <name type="scientific">Jiangella anatolica</name>
    <dbReference type="NCBI Taxonomy" id="2670374"/>
    <lineage>
        <taxon>Bacteria</taxon>
        <taxon>Bacillati</taxon>
        <taxon>Actinomycetota</taxon>
        <taxon>Actinomycetes</taxon>
        <taxon>Jiangellales</taxon>
        <taxon>Jiangellaceae</taxon>
        <taxon>Jiangella</taxon>
    </lineage>
</organism>
<feature type="transmembrane region" description="Helical" evidence="9">
    <location>
        <begin position="466"/>
        <end position="485"/>
    </location>
</feature>
<feature type="transmembrane region" description="Helical" evidence="9">
    <location>
        <begin position="251"/>
        <end position="268"/>
    </location>
</feature>
<feature type="transmembrane region" description="Helical" evidence="9">
    <location>
        <begin position="288"/>
        <end position="310"/>
    </location>
</feature>
<feature type="domain" description="ArnT-like N-terminal" evidence="10">
    <location>
        <begin position="193"/>
        <end position="313"/>
    </location>
</feature>
<accession>A0A2W2BH40</accession>
<keyword evidence="5 9" id="KW-0812">Transmembrane</keyword>
<protein>
    <recommendedName>
        <fullName evidence="10">ArnT-like N-terminal domain-containing protein</fullName>
    </recommendedName>
</protein>
<comment type="caution">
    <text evidence="11">The sequence shown here is derived from an EMBL/GenBank/DDBJ whole genome shotgun (WGS) entry which is preliminary data.</text>
</comment>
<keyword evidence="4" id="KW-0808">Transferase</keyword>
<keyword evidence="3" id="KW-0328">Glycosyltransferase</keyword>
<dbReference type="PANTHER" id="PTHR33908">
    <property type="entry name" value="MANNOSYLTRANSFERASE YKCB-RELATED"/>
    <property type="match status" value="1"/>
</dbReference>
<evidence type="ECO:0000256" key="2">
    <source>
        <dbReference type="ARBA" id="ARBA00022475"/>
    </source>
</evidence>
<feature type="transmembrane region" description="Helical" evidence="9">
    <location>
        <begin position="193"/>
        <end position="215"/>
    </location>
</feature>
<feature type="transmembrane region" description="Helical" evidence="9">
    <location>
        <begin position="538"/>
        <end position="559"/>
    </location>
</feature>
<keyword evidence="2" id="KW-1003">Cell membrane</keyword>
<name>A0A2W2BH40_9ACTN</name>
<evidence type="ECO:0000256" key="3">
    <source>
        <dbReference type="ARBA" id="ARBA00022676"/>
    </source>
</evidence>
<evidence type="ECO:0000256" key="9">
    <source>
        <dbReference type="SAM" id="Phobius"/>
    </source>
</evidence>